<dbReference type="Proteomes" id="UP000887116">
    <property type="component" value="Unassembled WGS sequence"/>
</dbReference>
<feature type="compositionally biased region" description="Low complexity" evidence="1">
    <location>
        <begin position="11"/>
        <end position="24"/>
    </location>
</feature>
<gene>
    <name evidence="2" type="ORF">TNCT_615691</name>
</gene>
<name>A0A8X6KSZ7_TRICU</name>
<proteinExistence type="predicted"/>
<evidence type="ECO:0000256" key="1">
    <source>
        <dbReference type="SAM" id="MobiDB-lite"/>
    </source>
</evidence>
<feature type="region of interest" description="Disordered" evidence="1">
    <location>
        <begin position="1"/>
        <end position="29"/>
    </location>
</feature>
<dbReference type="AlphaFoldDB" id="A0A8X6KSZ7"/>
<evidence type="ECO:0000313" key="2">
    <source>
        <dbReference type="EMBL" id="GFQ81273.1"/>
    </source>
</evidence>
<comment type="caution">
    <text evidence="2">The sequence shown here is derived from an EMBL/GenBank/DDBJ whole genome shotgun (WGS) entry which is preliminary data.</text>
</comment>
<sequence length="187" mass="21386">MKARSRCNEAPGHQSSSEGSPGQSGHKRSQSSHQQCWVCQTPRLSRGYGGELLDTLPHQHCWTIYGCTGIFAIAEESSRQKRSYSRCCRLQSEQSCIEYGHVNDSPSTDQKRYLRYSDVPWMGQDRHGVTCCRTRGLGQHCSYAQDHGKAKRIAPGCLYRQEWRAHSILKHFLKTTQQKFLIRVQIV</sequence>
<keyword evidence="3" id="KW-1185">Reference proteome</keyword>
<accession>A0A8X6KSZ7</accession>
<dbReference type="EMBL" id="BMAO01022343">
    <property type="protein sequence ID" value="GFQ81273.1"/>
    <property type="molecule type" value="Genomic_DNA"/>
</dbReference>
<reference evidence="2" key="1">
    <citation type="submission" date="2020-07" db="EMBL/GenBank/DDBJ databases">
        <title>Multicomponent nature underlies the extraordinary mechanical properties of spider dragline silk.</title>
        <authorList>
            <person name="Kono N."/>
            <person name="Nakamura H."/>
            <person name="Mori M."/>
            <person name="Yoshida Y."/>
            <person name="Ohtoshi R."/>
            <person name="Malay A.D."/>
            <person name="Moran D.A.P."/>
            <person name="Tomita M."/>
            <person name="Numata K."/>
            <person name="Arakawa K."/>
        </authorList>
    </citation>
    <scope>NUCLEOTIDE SEQUENCE</scope>
</reference>
<evidence type="ECO:0000313" key="3">
    <source>
        <dbReference type="Proteomes" id="UP000887116"/>
    </source>
</evidence>
<protein>
    <submittedName>
        <fullName evidence="2">Uncharacterized protein</fullName>
    </submittedName>
</protein>
<organism evidence="2 3">
    <name type="scientific">Trichonephila clavata</name>
    <name type="common">Joro spider</name>
    <name type="synonym">Nephila clavata</name>
    <dbReference type="NCBI Taxonomy" id="2740835"/>
    <lineage>
        <taxon>Eukaryota</taxon>
        <taxon>Metazoa</taxon>
        <taxon>Ecdysozoa</taxon>
        <taxon>Arthropoda</taxon>
        <taxon>Chelicerata</taxon>
        <taxon>Arachnida</taxon>
        <taxon>Araneae</taxon>
        <taxon>Araneomorphae</taxon>
        <taxon>Entelegynae</taxon>
        <taxon>Araneoidea</taxon>
        <taxon>Nephilidae</taxon>
        <taxon>Trichonephila</taxon>
    </lineage>
</organism>